<reference evidence="2" key="1">
    <citation type="journal article" date="2014" name="Nat. Commun.">
        <title>Multiple recent horizontal transfers of a large genomic region in cheese making fungi.</title>
        <authorList>
            <person name="Cheeseman K."/>
            <person name="Ropars J."/>
            <person name="Renault P."/>
            <person name="Dupont J."/>
            <person name="Gouzy J."/>
            <person name="Branca A."/>
            <person name="Abraham A.L."/>
            <person name="Ceppi M."/>
            <person name="Conseiller E."/>
            <person name="Debuchy R."/>
            <person name="Malagnac F."/>
            <person name="Goarin A."/>
            <person name="Silar P."/>
            <person name="Lacoste S."/>
            <person name="Sallet E."/>
            <person name="Bensimon A."/>
            <person name="Giraud T."/>
            <person name="Brygoo Y."/>
        </authorList>
    </citation>
    <scope>NUCLEOTIDE SEQUENCE [LARGE SCALE GENOMIC DNA]</scope>
    <source>
        <strain evidence="2">FM164</strain>
    </source>
</reference>
<sequence>MTPTTPTLGLRGEYNPELRKRDEWARLATTLTALETMKEASPEPSKKDFSSLWAARDADFSFKLIYQSRTLSKFDVLDQTHSLKLNALLLTPSRLSVTTRHQTATAIQKFTEANKKSLGVIMYLMDARSSGNEQIEAVQSLGALHHCLSLGFSEPPPVLVVSDASYLLDCVSAYMKGVSRANPILVNTADVLPKPTALVPASFAATSFQSRSSPAASVPPASVPPSPFQPSKFSFSSQDKK</sequence>
<feature type="compositionally biased region" description="Low complexity" evidence="1">
    <location>
        <begin position="211"/>
        <end position="220"/>
    </location>
</feature>
<evidence type="ECO:0000313" key="2">
    <source>
        <dbReference type="EMBL" id="CDM33083.1"/>
    </source>
</evidence>
<feature type="compositionally biased region" description="Low complexity" evidence="1">
    <location>
        <begin position="229"/>
        <end position="241"/>
    </location>
</feature>
<protein>
    <submittedName>
        <fullName evidence="2">Genomic scaffold, ProqFM164S02</fullName>
    </submittedName>
</protein>
<evidence type="ECO:0000313" key="3">
    <source>
        <dbReference type="Proteomes" id="UP000030686"/>
    </source>
</evidence>
<dbReference type="AlphaFoldDB" id="W6Q8T6"/>
<organism evidence="2 3">
    <name type="scientific">Penicillium roqueforti (strain FM164)</name>
    <dbReference type="NCBI Taxonomy" id="1365484"/>
    <lineage>
        <taxon>Eukaryota</taxon>
        <taxon>Fungi</taxon>
        <taxon>Dikarya</taxon>
        <taxon>Ascomycota</taxon>
        <taxon>Pezizomycotina</taxon>
        <taxon>Eurotiomycetes</taxon>
        <taxon>Eurotiomycetidae</taxon>
        <taxon>Eurotiales</taxon>
        <taxon>Aspergillaceae</taxon>
        <taxon>Penicillium</taxon>
    </lineage>
</organism>
<dbReference type="Proteomes" id="UP000030686">
    <property type="component" value="Unassembled WGS sequence"/>
</dbReference>
<dbReference type="OrthoDB" id="4340226at2759"/>
<name>W6Q8T6_PENRF</name>
<feature type="region of interest" description="Disordered" evidence="1">
    <location>
        <begin position="211"/>
        <end position="241"/>
    </location>
</feature>
<dbReference type="EMBL" id="HG792016">
    <property type="protein sequence ID" value="CDM33083.1"/>
    <property type="molecule type" value="Genomic_DNA"/>
</dbReference>
<accession>W6Q8T6</accession>
<keyword evidence="3" id="KW-1185">Reference proteome</keyword>
<proteinExistence type="predicted"/>
<gene>
    <name evidence="2" type="ORF">PROQFM164_S02g003234</name>
</gene>
<evidence type="ECO:0000256" key="1">
    <source>
        <dbReference type="SAM" id="MobiDB-lite"/>
    </source>
</evidence>